<dbReference type="Proteomes" id="UP001465755">
    <property type="component" value="Unassembled WGS sequence"/>
</dbReference>
<evidence type="ECO:0000313" key="1">
    <source>
        <dbReference type="EMBL" id="KAK9815168.1"/>
    </source>
</evidence>
<dbReference type="EMBL" id="JALJOQ010000001">
    <property type="protein sequence ID" value="KAK9815168.1"/>
    <property type="molecule type" value="Genomic_DNA"/>
</dbReference>
<protein>
    <submittedName>
        <fullName evidence="1">Uncharacterized protein</fullName>
    </submittedName>
</protein>
<reference evidence="1 2" key="1">
    <citation type="journal article" date="2024" name="Nat. Commun.">
        <title>Phylogenomics reveals the evolutionary origins of lichenization in chlorophyte algae.</title>
        <authorList>
            <person name="Puginier C."/>
            <person name="Libourel C."/>
            <person name="Otte J."/>
            <person name="Skaloud P."/>
            <person name="Haon M."/>
            <person name="Grisel S."/>
            <person name="Petersen M."/>
            <person name="Berrin J.G."/>
            <person name="Delaux P.M."/>
            <person name="Dal Grande F."/>
            <person name="Keller J."/>
        </authorList>
    </citation>
    <scope>NUCLEOTIDE SEQUENCE [LARGE SCALE GENOMIC DNA]</scope>
    <source>
        <strain evidence="1 2">SAG 2036</strain>
    </source>
</reference>
<accession>A0AAW1Q3T0</accession>
<sequence length="209" mass="22776">MRQTEVSLAEAAKSIASAGRKLGKLADQAAYKRSELYNLSFDLETEAAAAMQQHLESQEPQGSVEGDHSLLHIVRDSAHIAADTSKRPAAKFSFDAAFVVYKPGREAVWVGELKTTLNGDDVATAHKKMLELQEYIDGAGAELLQEIQLFQRQAAQLRFLQGYPIKLFAAGARIMPDAMHKMDELACTKLVSGEGCFTVHEPSAQSGPE</sequence>
<comment type="caution">
    <text evidence="1">The sequence shown here is derived from an EMBL/GenBank/DDBJ whole genome shotgun (WGS) entry which is preliminary data.</text>
</comment>
<name>A0AAW1Q3T0_9CHLO</name>
<organism evidence="1 2">
    <name type="scientific">Symbiochloris irregularis</name>
    <dbReference type="NCBI Taxonomy" id="706552"/>
    <lineage>
        <taxon>Eukaryota</taxon>
        <taxon>Viridiplantae</taxon>
        <taxon>Chlorophyta</taxon>
        <taxon>core chlorophytes</taxon>
        <taxon>Trebouxiophyceae</taxon>
        <taxon>Trebouxiales</taxon>
        <taxon>Trebouxiaceae</taxon>
        <taxon>Symbiochloris</taxon>
    </lineage>
</organism>
<keyword evidence="2" id="KW-1185">Reference proteome</keyword>
<dbReference type="AlphaFoldDB" id="A0AAW1Q3T0"/>
<proteinExistence type="predicted"/>
<evidence type="ECO:0000313" key="2">
    <source>
        <dbReference type="Proteomes" id="UP001465755"/>
    </source>
</evidence>
<gene>
    <name evidence="1" type="ORF">WJX73_009589</name>
</gene>